<protein>
    <submittedName>
        <fullName evidence="3">Extensin</fullName>
    </submittedName>
</protein>
<dbReference type="Proteomes" id="UP000266693">
    <property type="component" value="Unassembled WGS sequence"/>
</dbReference>
<dbReference type="RefSeq" id="WP_118863585.1">
    <property type="nucleotide sequence ID" value="NZ_QWLV01000002.1"/>
</dbReference>
<evidence type="ECO:0000313" key="4">
    <source>
        <dbReference type="Proteomes" id="UP000266693"/>
    </source>
</evidence>
<evidence type="ECO:0000259" key="2">
    <source>
        <dbReference type="Pfam" id="PF06904"/>
    </source>
</evidence>
<dbReference type="AlphaFoldDB" id="A0A396RPC1"/>
<dbReference type="PROSITE" id="PS51257">
    <property type="entry name" value="PROKAR_LIPOPROTEIN"/>
    <property type="match status" value="1"/>
</dbReference>
<dbReference type="OrthoDB" id="9809788at2"/>
<organism evidence="3 4">
    <name type="scientific">Sphingomonas gilva</name>
    <dbReference type="NCBI Taxonomy" id="2305907"/>
    <lineage>
        <taxon>Bacteria</taxon>
        <taxon>Pseudomonadati</taxon>
        <taxon>Pseudomonadota</taxon>
        <taxon>Alphaproteobacteria</taxon>
        <taxon>Sphingomonadales</taxon>
        <taxon>Sphingomonadaceae</taxon>
        <taxon>Sphingomonas</taxon>
    </lineage>
</organism>
<evidence type="ECO:0000313" key="3">
    <source>
        <dbReference type="EMBL" id="RHW18394.1"/>
    </source>
</evidence>
<name>A0A396RPC1_9SPHN</name>
<feature type="region of interest" description="Disordered" evidence="1">
    <location>
        <begin position="18"/>
        <end position="43"/>
    </location>
</feature>
<accession>A0A396RPC1</accession>
<reference evidence="3 4" key="1">
    <citation type="submission" date="2018-08" db="EMBL/GenBank/DDBJ databases">
        <title>The multiple taxonomic identification of Sphingomonas gilva.</title>
        <authorList>
            <person name="Zhu D."/>
            <person name="Zheng S."/>
        </authorList>
    </citation>
    <scope>NUCLEOTIDE SEQUENCE [LARGE SCALE GENOMIC DNA]</scope>
    <source>
        <strain evidence="3 4">ZDH117</strain>
    </source>
</reference>
<dbReference type="Pfam" id="PF06904">
    <property type="entry name" value="Extensin-like_C"/>
    <property type="match status" value="1"/>
</dbReference>
<sequence>MRWGGVLMVAFMVSACSGGDDRDRRPSRAAAKPAKPPTPRADTAAIRQCKSRMLARGFEFSSLPDRDFGGGCSAFGSIKLLDVGVPVTNLGAMTCPLAANFAAWARHAAMPAARVYFDTELVRIETMGTYSCRPIAGSSRLSEHARSNAVDVSAFVLADGRRISVKDGWNGDEASRDFLRRIRASACRRFPTVLSPDYNAAHHDHFHLDMSGKDFCR</sequence>
<feature type="domain" description="Extensin-like C-terminal" evidence="2">
    <location>
        <begin position="48"/>
        <end position="217"/>
    </location>
</feature>
<keyword evidence="4" id="KW-1185">Reference proteome</keyword>
<dbReference type="EMBL" id="QWLV01000002">
    <property type="protein sequence ID" value="RHW18394.1"/>
    <property type="molecule type" value="Genomic_DNA"/>
</dbReference>
<comment type="caution">
    <text evidence="3">The sequence shown here is derived from an EMBL/GenBank/DDBJ whole genome shotgun (WGS) entry which is preliminary data.</text>
</comment>
<proteinExistence type="predicted"/>
<evidence type="ECO:0000256" key="1">
    <source>
        <dbReference type="SAM" id="MobiDB-lite"/>
    </source>
</evidence>
<dbReference type="InterPro" id="IPR009683">
    <property type="entry name" value="Extensin-like_C"/>
</dbReference>
<gene>
    <name evidence="3" type="ORF">D1610_08025</name>
</gene>